<comment type="caution">
    <text evidence="1">The sequence shown here is derived from an EMBL/GenBank/DDBJ whole genome shotgun (WGS) entry which is preliminary data.</text>
</comment>
<organism evidence="1 2">
    <name type="scientific">Vitis vinifera</name>
    <name type="common">Grape</name>
    <dbReference type="NCBI Taxonomy" id="29760"/>
    <lineage>
        <taxon>Eukaryota</taxon>
        <taxon>Viridiplantae</taxon>
        <taxon>Streptophyta</taxon>
        <taxon>Embryophyta</taxon>
        <taxon>Tracheophyta</taxon>
        <taxon>Spermatophyta</taxon>
        <taxon>Magnoliopsida</taxon>
        <taxon>eudicotyledons</taxon>
        <taxon>Gunneridae</taxon>
        <taxon>Pentapetalae</taxon>
        <taxon>rosids</taxon>
        <taxon>Vitales</taxon>
        <taxon>Vitaceae</taxon>
        <taxon>Viteae</taxon>
        <taxon>Vitis</taxon>
    </lineage>
</organism>
<dbReference type="EMBL" id="QGNW01000607">
    <property type="protein sequence ID" value="RVW67030.1"/>
    <property type="molecule type" value="Genomic_DNA"/>
</dbReference>
<evidence type="ECO:0000313" key="2">
    <source>
        <dbReference type="Proteomes" id="UP000288805"/>
    </source>
</evidence>
<accession>A0A438G498</accession>
<dbReference type="AlphaFoldDB" id="A0A438G498"/>
<reference evidence="1 2" key="1">
    <citation type="journal article" date="2018" name="PLoS Genet.">
        <title>Population sequencing reveals clonal diversity and ancestral inbreeding in the grapevine cultivar Chardonnay.</title>
        <authorList>
            <person name="Roach M.J."/>
            <person name="Johnson D.L."/>
            <person name="Bohlmann J."/>
            <person name="van Vuuren H.J."/>
            <person name="Jones S.J."/>
            <person name="Pretorius I.S."/>
            <person name="Schmidt S.A."/>
            <person name="Borneman A.R."/>
        </authorList>
    </citation>
    <scope>NUCLEOTIDE SEQUENCE [LARGE SCALE GENOMIC DNA]</scope>
    <source>
        <strain evidence="2">cv. Chardonnay</strain>
        <tissue evidence="1">Leaf</tissue>
    </source>
</reference>
<name>A0A438G498_VITVI</name>
<protein>
    <submittedName>
        <fullName evidence="1">Uncharacterized protein</fullName>
    </submittedName>
</protein>
<gene>
    <name evidence="1" type="ORF">CK203_064400</name>
</gene>
<dbReference type="Proteomes" id="UP000288805">
    <property type="component" value="Unassembled WGS sequence"/>
</dbReference>
<sequence>MILHGGRKLSNSTKIFTYYQAHGEMKDCDKVEECAHFFNLNRHDKNLSSFPIERPTWVHVQDNGLTSGIMEYMPLIIYKDRNTGTQIQPLSIGSLHSQGTSLQLN</sequence>
<evidence type="ECO:0000313" key="1">
    <source>
        <dbReference type="EMBL" id="RVW67030.1"/>
    </source>
</evidence>
<proteinExistence type="predicted"/>